<evidence type="ECO:0000256" key="2">
    <source>
        <dbReference type="ARBA" id="ARBA00023277"/>
    </source>
</evidence>
<keyword evidence="2 3" id="KW-0119">Carbohydrate metabolism</keyword>
<comment type="similarity">
    <text evidence="3">Belongs to the glucosamine/galactosamine-6-phosphate isomerase family. NagB subfamily.</text>
</comment>
<name>A0ABU0CTX1_9BACI</name>
<dbReference type="PANTHER" id="PTHR11280:SF5">
    <property type="entry name" value="GLUCOSAMINE-6-PHOSPHATE ISOMERASE"/>
    <property type="match status" value="1"/>
</dbReference>
<dbReference type="EC" id="3.5.99.6" evidence="3"/>
<dbReference type="InterPro" id="IPR018321">
    <property type="entry name" value="Glucosamine6P_isomerase_CS"/>
</dbReference>
<feature type="active site" description="For ring-opening step" evidence="3">
    <location>
        <position position="144"/>
    </location>
</feature>
<dbReference type="HAMAP" id="MF_01241">
    <property type="entry name" value="GlcN6P_deamin"/>
    <property type="match status" value="1"/>
</dbReference>
<sequence length="259" mass="28864">MTGNEVSTVEIIYARDYEQLSKQAARYVYQFVASRPKVTLGLPTGETPIGFYRELVALHRDNPLQLGGMVTFNLDEYLGLPPQSPQSYHSYMNRHLFEPLGLPLEQTHIPDGLAKDPEAECQRYEEEIRRHGGLDLVILGVGRNGHIGFNEPGTSFDRRTHVVTLAESTRQANARFFPSLEDVPTQAITMGIATILEADEIILLASGSKKAEAVYHLIEGHKVTEQWPVTALKRHDRVTVFLDREAAALLSTAKETSAP</sequence>
<comment type="pathway">
    <text evidence="3">Amino-sugar metabolism; N-acetylneuraminate degradation; D-fructose 6-phosphate from N-acetylneuraminate: step 5/5.</text>
</comment>
<dbReference type="InterPro" id="IPR004547">
    <property type="entry name" value="Glucosamine6P_isomerase"/>
</dbReference>
<comment type="function">
    <text evidence="3">Catalyzes the reversible isomerization-deamination of glucosamine 6-phosphate (GlcN6P) to form fructose 6-phosphate (Fru6P) and ammonium ion.</text>
</comment>
<organism evidence="5 6">
    <name type="scientific">Caldalkalibacillus uzonensis</name>
    <dbReference type="NCBI Taxonomy" id="353224"/>
    <lineage>
        <taxon>Bacteria</taxon>
        <taxon>Bacillati</taxon>
        <taxon>Bacillota</taxon>
        <taxon>Bacilli</taxon>
        <taxon>Bacillales</taxon>
        <taxon>Bacillaceae</taxon>
        <taxon>Caldalkalibacillus</taxon>
    </lineage>
</organism>
<dbReference type="RefSeq" id="WP_307339169.1">
    <property type="nucleotide sequence ID" value="NZ_JAUSUQ010000007.1"/>
</dbReference>
<feature type="domain" description="Glucosamine/galactosamine-6-phosphate isomerase" evidence="4">
    <location>
        <begin position="19"/>
        <end position="237"/>
    </location>
</feature>
<dbReference type="PROSITE" id="PS01161">
    <property type="entry name" value="GLC_GALNAC_ISOMERASE"/>
    <property type="match status" value="1"/>
</dbReference>
<dbReference type="NCBIfam" id="TIGR00502">
    <property type="entry name" value="nagB"/>
    <property type="match status" value="1"/>
</dbReference>
<dbReference type="InterPro" id="IPR006148">
    <property type="entry name" value="Glc/Gal-6P_isomerase"/>
</dbReference>
<dbReference type="PANTHER" id="PTHR11280">
    <property type="entry name" value="GLUCOSAMINE-6-PHOSPHATE ISOMERASE"/>
    <property type="match status" value="1"/>
</dbReference>
<comment type="caution">
    <text evidence="5">The sequence shown here is derived from an EMBL/GenBank/DDBJ whole genome shotgun (WGS) entry which is preliminary data.</text>
</comment>
<keyword evidence="6" id="KW-1185">Reference proteome</keyword>
<evidence type="ECO:0000313" key="6">
    <source>
        <dbReference type="Proteomes" id="UP001232445"/>
    </source>
</evidence>
<dbReference type="InterPro" id="IPR037171">
    <property type="entry name" value="NagB/RpiA_transferase-like"/>
</dbReference>
<reference evidence="5 6" key="1">
    <citation type="submission" date="2023-07" db="EMBL/GenBank/DDBJ databases">
        <title>Genomic Encyclopedia of Type Strains, Phase IV (KMG-IV): sequencing the most valuable type-strain genomes for metagenomic binning, comparative biology and taxonomic classification.</title>
        <authorList>
            <person name="Goeker M."/>
        </authorList>
    </citation>
    <scope>NUCLEOTIDE SEQUENCE [LARGE SCALE GENOMIC DNA]</scope>
    <source>
        <strain evidence="5 6">DSM 17740</strain>
    </source>
</reference>
<accession>A0ABU0CTX1</accession>
<gene>
    <name evidence="3" type="primary">nagB</name>
    <name evidence="5" type="ORF">J2S00_002121</name>
</gene>
<dbReference type="Proteomes" id="UP001232445">
    <property type="component" value="Unassembled WGS sequence"/>
</dbReference>
<comment type="catalytic activity">
    <reaction evidence="3">
        <text>alpha-D-glucosamine 6-phosphate + H2O = beta-D-fructose 6-phosphate + NH4(+)</text>
        <dbReference type="Rhea" id="RHEA:12172"/>
        <dbReference type="ChEBI" id="CHEBI:15377"/>
        <dbReference type="ChEBI" id="CHEBI:28938"/>
        <dbReference type="ChEBI" id="CHEBI:57634"/>
        <dbReference type="ChEBI" id="CHEBI:75989"/>
        <dbReference type="EC" id="3.5.99.6"/>
    </reaction>
</comment>
<keyword evidence="1 3" id="KW-0378">Hydrolase</keyword>
<protein>
    <recommendedName>
        <fullName evidence="3">Glucosamine-6-phosphate deaminase</fullName>
        <ecNumber evidence="3">3.5.99.6</ecNumber>
    </recommendedName>
    <alternativeName>
        <fullName evidence="3">GlcN6P deaminase</fullName>
        <shortName evidence="3">GNPDA</shortName>
    </alternativeName>
    <alternativeName>
        <fullName evidence="3">Glucosamine-6-phosphate isomerase</fullName>
    </alternativeName>
</protein>
<proteinExistence type="inferred from homology"/>
<dbReference type="EMBL" id="JAUSUQ010000007">
    <property type="protein sequence ID" value="MDQ0339334.1"/>
    <property type="molecule type" value="Genomic_DNA"/>
</dbReference>
<evidence type="ECO:0000313" key="5">
    <source>
        <dbReference type="EMBL" id="MDQ0339334.1"/>
    </source>
</evidence>
<feature type="active site" description="Proton acceptor; for ring-opening step" evidence="3">
    <location>
        <position position="146"/>
    </location>
</feature>
<evidence type="ECO:0000259" key="4">
    <source>
        <dbReference type="Pfam" id="PF01182"/>
    </source>
</evidence>
<comment type="caution">
    <text evidence="3">Lacks conserved residue(s) required for the propagation of feature annotation.</text>
</comment>
<feature type="active site" description="For ring-opening step" evidence="3">
    <location>
        <position position="151"/>
    </location>
</feature>
<feature type="active site" description="Proton acceptor; for enolization step" evidence="3">
    <location>
        <position position="75"/>
    </location>
</feature>
<dbReference type="SUPFAM" id="SSF100950">
    <property type="entry name" value="NagB/RpiA/CoA transferase-like"/>
    <property type="match status" value="1"/>
</dbReference>
<dbReference type="Pfam" id="PF01182">
    <property type="entry name" value="Glucosamine_iso"/>
    <property type="match status" value="1"/>
</dbReference>
<evidence type="ECO:0000256" key="1">
    <source>
        <dbReference type="ARBA" id="ARBA00022801"/>
    </source>
</evidence>
<dbReference type="Gene3D" id="3.40.50.1360">
    <property type="match status" value="1"/>
</dbReference>
<dbReference type="GO" id="GO:0004342">
    <property type="term" value="F:glucosamine-6-phosphate deaminase activity"/>
    <property type="evidence" value="ECO:0007669"/>
    <property type="project" value="UniProtKB-EC"/>
</dbReference>
<dbReference type="CDD" id="cd01399">
    <property type="entry name" value="GlcN6P_deaminase"/>
    <property type="match status" value="1"/>
</dbReference>
<evidence type="ECO:0000256" key="3">
    <source>
        <dbReference type="HAMAP-Rule" id="MF_01241"/>
    </source>
</evidence>